<name>A0A2H0VA02_9BACT</name>
<reference evidence="3" key="1">
    <citation type="submission" date="2017-09" db="EMBL/GenBank/DDBJ databases">
        <title>Depth-based differentiation of microbial function through sediment-hosted aquifers and enrichment of novel symbionts in the deep terrestrial subsurface.</title>
        <authorList>
            <person name="Probst A.J."/>
            <person name="Ladd B."/>
            <person name="Jarett J.K."/>
            <person name="Geller-Mcgrath D.E."/>
            <person name="Sieber C.M.K."/>
            <person name="Emerson J.B."/>
            <person name="Anantharaman K."/>
            <person name="Thomas B.C."/>
            <person name="Malmstrom R."/>
            <person name="Stieglmeier M."/>
            <person name="Klingl A."/>
            <person name="Woyke T."/>
            <person name="Ryan C.M."/>
            <person name="Banfield J.F."/>
        </authorList>
    </citation>
    <scope>NUCLEOTIDE SEQUENCE [LARGE SCALE GENOMIC DNA]</scope>
</reference>
<protein>
    <submittedName>
        <fullName evidence="2">Uncharacterized protein</fullName>
    </submittedName>
</protein>
<keyword evidence="1" id="KW-0472">Membrane</keyword>
<organism evidence="2 3">
    <name type="scientific">Candidatus Doudnabacteria bacterium CG10_big_fil_rev_8_21_14_0_10_42_18</name>
    <dbReference type="NCBI Taxonomy" id="1974552"/>
    <lineage>
        <taxon>Bacteria</taxon>
        <taxon>Candidatus Doudnaibacteriota</taxon>
    </lineage>
</organism>
<dbReference type="EMBL" id="PFAK01000062">
    <property type="protein sequence ID" value="PIR95932.1"/>
    <property type="molecule type" value="Genomic_DNA"/>
</dbReference>
<sequence length="466" mass="53851">MRDLEKLKTEVFKRRPVLKKIYRQSGHLSLFDYVNSWKAESGELDRQFIKILESLLNKQLPKAETKKIIGRLKFFSLVSTVDHHGILNHPFFINSNLLFSFYNSYKYLLCLSTSGVSLNNSSWPACLIYHQQGKQQRYSIFSDKDKNLPVFSHRAYRKSDIHQFLEKLQGDKLKVLAKQIFLDRRVLKCKNFSDQASLISYKLWQKIFPKAPKVVYLPLEDLASEVIAGIISKDKRHVLHEALFARKGPELLEKYFLGLQGAFGPKGRGSFLFWAIDKAGRRARLERRGLKIENDEMGIGISLNPKSIAGALKRRKIYPTSLLCFLVLLYYGLTCLGGFNQTNWLTDIKKRFVKLLKEQKNLKLAKKIGRAVTDNFAESNLAFLTHQKKLIKASGVDIFLEGKNMYAKYRNLSKSTKLKESIETLLPEMYRIVVPEEKRRDVLLKITDEQIAKANGLEKQIIEIIK</sequence>
<dbReference type="Proteomes" id="UP000230922">
    <property type="component" value="Unassembled WGS sequence"/>
</dbReference>
<keyword evidence="1" id="KW-0812">Transmembrane</keyword>
<evidence type="ECO:0000313" key="2">
    <source>
        <dbReference type="EMBL" id="PIR95932.1"/>
    </source>
</evidence>
<keyword evidence="1" id="KW-1133">Transmembrane helix</keyword>
<gene>
    <name evidence="2" type="ORF">COT92_03690</name>
</gene>
<feature type="transmembrane region" description="Helical" evidence="1">
    <location>
        <begin position="317"/>
        <end position="339"/>
    </location>
</feature>
<comment type="caution">
    <text evidence="2">The sequence shown here is derived from an EMBL/GenBank/DDBJ whole genome shotgun (WGS) entry which is preliminary data.</text>
</comment>
<proteinExistence type="predicted"/>
<evidence type="ECO:0000256" key="1">
    <source>
        <dbReference type="SAM" id="Phobius"/>
    </source>
</evidence>
<dbReference type="AlphaFoldDB" id="A0A2H0VA02"/>
<accession>A0A2H0VA02</accession>
<evidence type="ECO:0000313" key="3">
    <source>
        <dbReference type="Proteomes" id="UP000230922"/>
    </source>
</evidence>